<name>A0A077M9R4_9MICO</name>
<evidence type="ECO:0000313" key="2">
    <source>
        <dbReference type="Proteomes" id="UP000035720"/>
    </source>
</evidence>
<proteinExistence type="predicted"/>
<dbReference type="EMBL" id="CAJC01000148">
    <property type="protein sequence ID" value="CCI53369.1"/>
    <property type="molecule type" value="Genomic_DNA"/>
</dbReference>
<organism evidence="1 2">
    <name type="scientific">Nostocoides jenkinsii Ben 74</name>
    <dbReference type="NCBI Taxonomy" id="1193518"/>
    <lineage>
        <taxon>Bacteria</taxon>
        <taxon>Bacillati</taxon>
        <taxon>Actinomycetota</taxon>
        <taxon>Actinomycetes</taxon>
        <taxon>Micrococcales</taxon>
        <taxon>Intrasporangiaceae</taxon>
        <taxon>Nostocoides</taxon>
    </lineage>
</organism>
<dbReference type="OrthoDB" id="5144898at2"/>
<gene>
    <name evidence="1" type="ORF">BN13_380020</name>
</gene>
<sequence length="172" mass="19184">MAFSLRPRRRAEVPAEVLSRVDLLPKERLLAAAESRDPASWVLVGTARLYAVPHLGDVLARPWHLIVAGTWDHDNFTLTVTWVDGFRPQQWVFRDATSLLAAFRERVQASVVLTEVVPLTNRRQARVVIRKNLADGSLHDQTILGRGVRMADPEVAAAVGAARLRVREQVGL</sequence>
<reference evidence="1 2" key="1">
    <citation type="journal article" date="2013" name="ISME J.">
        <title>A metabolic model for members of the genus Tetrasphaera involved in enhanced biological phosphorus removal.</title>
        <authorList>
            <person name="Kristiansen R."/>
            <person name="Nguyen H.T.T."/>
            <person name="Saunders A.M."/>
            <person name="Nielsen J.L."/>
            <person name="Wimmer R."/>
            <person name="Le V.Q."/>
            <person name="McIlroy S.J."/>
            <person name="Petrovski S."/>
            <person name="Seviour R.J."/>
            <person name="Calteau A."/>
            <person name="Nielsen K.L."/>
            <person name="Nielsen P.H."/>
        </authorList>
    </citation>
    <scope>NUCLEOTIDE SEQUENCE [LARGE SCALE GENOMIC DNA]</scope>
    <source>
        <strain evidence="1 2">Ben 74</strain>
    </source>
</reference>
<keyword evidence="2" id="KW-1185">Reference proteome</keyword>
<dbReference type="AlphaFoldDB" id="A0A077M9R4"/>
<protein>
    <submittedName>
        <fullName evidence="1">DNA primase</fullName>
    </submittedName>
</protein>
<dbReference type="RefSeq" id="WP_048545640.1">
    <property type="nucleotide sequence ID" value="NZ_HF571038.1"/>
</dbReference>
<evidence type="ECO:0000313" key="1">
    <source>
        <dbReference type="EMBL" id="CCI53369.1"/>
    </source>
</evidence>
<dbReference type="Proteomes" id="UP000035720">
    <property type="component" value="Unassembled WGS sequence"/>
</dbReference>
<accession>A0A077M9R4</accession>
<comment type="caution">
    <text evidence="1">The sequence shown here is derived from an EMBL/GenBank/DDBJ whole genome shotgun (WGS) entry which is preliminary data.</text>
</comment>
<dbReference type="STRING" id="1193518.BN13_380020"/>